<evidence type="ECO:0000256" key="7">
    <source>
        <dbReference type="ARBA" id="ARBA00023204"/>
    </source>
</evidence>
<keyword evidence="6" id="KW-0227">DNA damage</keyword>
<keyword evidence="7" id="KW-0234">DNA repair</keyword>
<keyword evidence="4" id="KW-0963">Cytoplasm</keyword>
<dbReference type="InterPro" id="IPR011989">
    <property type="entry name" value="ARM-like"/>
</dbReference>
<evidence type="ECO:0000256" key="9">
    <source>
        <dbReference type="SAM" id="MobiDB-lite"/>
    </source>
</evidence>
<evidence type="ECO:0000256" key="5">
    <source>
        <dbReference type="ARBA" id="ARBA00022737"/>
    </source>
</evidence>
<evidence type="ECO:0000313" key="13">
    <source>
        <dbReference type="EMBL" id="CED83025.1"/>
    </source>
</evidence>
<dbReference type="SUPFAM" id="SSF48371">
    <property type="entry name" value="ARM repeat"/>
    <property type="match status" value="2"/>
</dbReference>
<dbReference type="InterPro" id="IPR035309">
    <property type="entry name" value="PSME4"/>
</dbReference>
<evidence type="ECO:0000256" key="6">
    <source>
        <dbReference type="ARBA" id="ARBA00022763"/>
    </source>
</evidence>
<dbReference type="GO" id="GO:0070628">
    <property type="term" value="F:proteasome binding"/>
    <property type="evidence" value="ECO:0007669"/>
    <property type="project" value="InterPro"/>
</dbReference>
<dbReference type="GO" id="GO:0016607">
    <property type="term" value="C:nuclear speck"/>
    <property type="evidence" value="ECO:0007669"/>
    <property type="project" value="UniProtKB-SubCell"/>
</dbReference>
<dbReference type="Pfam" id="PF23096">
    <property type="entry name" value="HEAT_PSME4"/>
    <property type="match status" value="1"/>
</dbReference>
<comment type="similarity">
    <text evidence="3">Belongs to the BLM10 family.</text>
</comment>
<dbReference type="InterPro" id="IPR016024">
    <property type="entry name" value="ARM-type_fold"/>
</dbReference>
<feature type="domain" description="Proteasome activator complex subunit 4-like HEAT repeat-like" evidence="12">
    <location>
        <begin position="1374"/>
        <end position="1649"/>
    </location>
</feature>
<evidence type="ECO:0000259" key="12">
    <source>
        <dbReference type="Pfam" id="PF23096"/>
    </source>
</evidence>
<dbReference type="InterPro" id="IPR055455">
    <property type="entry name" value="HEAT_PSME4"/>
</dbReference>
<dbReference type="GO" id="GO:0005829">
    <property type="term" value="C:cytosol"/>
    <property type="evidence" value="ECO:0007669"/>
    <property type="project" value="TreeGrafter"/>
</dbReference>
<feature type="domain" description="Proteasome activator complex subunit 4 C-terminal" evidence="10">
    <location>
        <begin position="1952"/>
        <end position="2038"/>
    </location>
</feature>
<dbReference type="EMBL" id="LN483142">
    <property type="protein sequence ID" value="CED83025.1"/>
    <property type="molecule type" value="Genomic_DNA"/>
</dbReference>
<keyword evidence="5" id="KW-0677">Repeat</keyword>
<feature type="domain" description="Proteasome activator Blm10 middle HEAT repeats region" evidence="11">
    <location>
        <begin position="485"/>
        <end position="1011"/>
    </location>
</feature>
<dbReference type="SMR" id="A0A0F7SRA6"/>
<dbReference type="GO" id="GO:0010499">
    <property type="term" value="P:proteasomal ubiquitin-independent protein catabolic process"/>
    <property type="evidence" value="ECO:0007669"/>
    <property type="project" value="TreeGrafter"/>
</dbReference>
<evidence type="ECO:0000256" key="8">
    <source>
        <dbReference type="ARBA" id="ARBA00023242"/>
    </source>
</evidence>
<dbReference type="InterPro" id="IPR032430">
    <property type="entry name" value="Blm10_mid"/>
</dbReference>
<evidence type="ECO:0000259" key="10">
    <source>
        <dbReference type="Pfam" id="PF11919"/>
    </source>
</evidence>
<reference evidence="13" key="1">
    <citation type="submission" date="2014-08" db="EMBL/GenBank/DDBJ databases">
        <authorList>
            <person name="Sharma Rahul"/>
            <person name="Thines Marco"/>
        </authorList>
    </citation>
    <scope>NUCLEOTIDE SEQUENCE</scope>
</reference>
<dbReference type="Pfam" id="PF16507">
    <property type="entry name" value="HEAT_PSME4_mid"/>
    <property type="match status" value="1"/>
</dbReference>
<dbReference type="GO" id="GO:0006281">
    <property type="term" value="P:DNA repair"/>
    <property type="evidence" value="ECO:0007669"/>
    <property type="project" value="UniProtKB-KW"/>
</dbReference>
<dbReference type="PANTHER" id="PTHR32170">
    <property type="entry name" value="PROTEASOME ACTIVATOR COMPLEX SUBUNIT 4"/>
    <property type="match status" value="1"/>
</dbReference>
<dbReference type="PANTHER" id="PTHR32170:SF3">
    <property type="entry name" value="PROTEASOME ACTIVATOR COMPLEX SUBUNIT 4"/>
    <property type="match status" value="1"/>
</dbReference>
<dbReference type="InterPro" id="IPR021843">
    <property type="entry name" value="PSME4_C"/>
</dbReference>
<evidence type="ECO:0000256" key="4">
    <source>
        <dbReference type="ARBA" id="ARBA00022490"/>
    </source>
</evidence>
<evidence type="ECO:0000256" key="2">
    <source>
        <dbReference type="ARBA" id="ARBA00004496"/>
    </source>
</evidence>
<proteinExistence type="inferred from homology"/>
<accession>A0A0F7SRA6</accession>
<comment type="subcellular location">
    <subcellularLocation>
        <location evidence="2">Cytoplasm</location>
    </subcellularLocation>
    <subcellularLocation>
        <location evidence="1">Nucleus speckle</location>
    </subcellularLocation>
</comment>
<organism evidence="13">
    <name type="scientific">Phaffia rhodozyma</name>
    <name type="common">Yeast</name>
    <name type="synonym">Xanthophyllomyces dendrorhous</name>
    <dbReference type="NCBI Taxonomy" id="264483"/>
    <lineage>
        <taxon>Eukaryota</taxon>
        <taxon>Fungi</taxon>
        <taxon>Dikarya</taxon>
        <taxon>Basidiomycota</taxon>
        <taxon>Agaricomycotina</taxon>
        <taxon>Tremellomycetes</taxon>
        <taxon>Cystofilobasidiales</taxon>
        <taxon>Mrakiaceae</taxon>
        <taxon>Phaffia</taxon>
    </lineage>
</organism>
<feature type="region of interest" description="Disordered" evidence="9">
    <location>
        <begin position="1"/>
        <end position="45"/>
    </location>
</feature>
<feature type="compositionally biased region" description="Polar residues" evidence="9">
    <location>
        <begin position="31"/>
        <end position="45"/>
    </location>
</feature>
<dbReference type="Gene3D" id="1.25.10.10">
    <property type="entry name" value="Leucine-rich Repeat Variant"/>
    <property type="match status" value="1"/>
</dbReference>
<keyword evidence="8" id="KW-0539">Nucleus</keyword>
<sequence>MDEDEYKDFDSSDEENPDAFDQDEDEDYPSKSVSTTDLPVMSSTTPLDPREALLTYQRSLPYPVESLTEMDDRLNIIIDKLVHSIRAKDWDVTFPRWHKELVRWLSFKYPLKREVRVNLVKLYFELAVAPGTDARLVDAFSGLVISLVEKRSRISRKDVVLPWRPLYDRLKIELFPKGRKTGITNISGALLTLTESCQRFFHPGEVDAMLEVILPGLDGNDINTIIGTQAFLVHFLPMTHPQKWLPMMFKLSQAFNSATFDDQMLDLLARLSELHSNPAVSDPALLSPTYQYTTNPDEEEGDEEELALRADELEGEETEIVALGENGATKGSHSMDIDENESEWTGIYKDVGIFSEDEWKGIMTLCLKSMSVPIGGEESLKYGTGEYTDSKLNETMQKFKKPSDRVQSLAHLIVNSMSHDAPVLPQSGSATPLSFDSTPSTPKLTKAGGLLAASNLLGGASKEGRLPGGPAERKYIGGSRAMDALAKFIVTTEGFFHPSNGGSAVVNLTTFIWALSAVFVKRWKAEEKRSCKTPPSRRLTKEIKREFCLSLRTVALLSMFSKFESAMALSHACLRYLSLLEPDLVLQSVLERAYPSLTGLEETHRTPSVLTCLAACAQPLVSRELYYLGGKNLVPLLELCLPGIDLNDSMKTVSTTWFIANIVQFVSLSDLTDYEPAENANPAPWITSNSIPLPIEAVDPDSDRPPALPIPEENQALRYSTAGLSGWLTEFIARVLTLFENLPDQGGKSLKTGGKSEETVNQMVQKSVSVVFTHLSQPLFTQALNQIFDYASTTARANTVNVVAQLVSSLAKVDFGLTFDKFFPMCAKKIRFELENGASSTPTTSASLPSSGDITLHAYMALLSGMLSYTDSSVLRHQDKLTELLEFTAKTARNERSWSITARMVMRLLSRMTTCWTEDSRFVNKDEWESEDFKQNSHLYWGKVYKSSECKIDWHVPSQGELEFAERLIQKLLVPTVRSLDSGIPAGPPTKDWSATYCRDLSFLRHALEGLQSYYLEDPFSKQGGMEVTDKGIAPKEFKVNLPPLKAAFILTDPADPKHVAFASFRNEIGEFIVKATTYLRSQAGDDSTDANVATINMISTYMLACGSDDRMWEFKKKSLALQQTSLKFHSKQRLLPRRVWVARAELYHASRSRACGWTRKRSARDDELILKLVDFALSPYVRLRKHAQGALDHVARAYDGTKTLAYPRLLNSLLKGVDPDQMKGALYIIGSKSFASFGILDPDIFPQYVLRVMQTQEQEKPSIQSLVAKITEDTIVRTAEPSSLRSRLPNPEVDKVLDALSVGTQLGSIVNSELQKLVQARIDTRDAQLDKLMSDLLEFAENPTTHWRYQTYACRYLRALVRRDRPINPNVASFFMSCLVDDLPQLRHYAQLSMTKILHFIKLRTFCEASPEQLLIDKPVNPLRRTVIVDSGSKEFGSRYLSEFKVPIALDDTTTLLQDKPTSGWLAFDKVLTYYVQAGAESPFQWDPTSAEAIAAISSFVEDSSWWSKLVARYSQEDSRKYLSGDSINFLKSLSQIYIDRPFAMVQTELDRILAEPVPDRHHQRALAEVISGFVRGSKHWPTQPRRQFWDWISDALPVIFMKIKPDTLSCWTMFFEFNFFKRDPRRVQPMIDFVIQKAKSLDYSAGFAFEITKSLNFINCLMRCLSWRFDAWSGEFIDEYFGALGNDFAEIRELLADNLHRLEKLRWRVCTLEPLKFVEECKNPLSDPLSLHRSTDAKHIESCVPRLNTWREIRPSGPLGSSSEYDKTSLSLLRYLKRGLIDVNAAATFTAVLPILPEIFQMRELKDSMELQKSSAGVLALIAGVSPPLETVEPLLFVLLKTLRSHKSWHIRLHVLPVLATVYFRGLPIVQETTAVSIMDVLTECLVDENLDVREVAASVLSSVLRCSRRESIVHLKVKFQKTIRETQIPKRRLPNGEVDPTYMTSLTIMHSAILGIGAIVEAFPYSVPSYIPDLIAESLAPHATDPIPIKTTVLKVASSFKASHQDTWEAEDKKRFNDDQISALSSILSGTSYYA</sequence>
<protein>
    <submittedName>
        <fullName evidence="13">Uncharacterized conserved protein</fullName>
    </submittedName>
</protein>
<name>A0A0F7SRA6_PHARH</name>
<dbReference type="GO" id="GO:0016504">
    <property type="term" value="F:peptidase activator activity"/>
    <property type="evidence" value="ECO:0007669"/>
    <property type="project" value="InterPro"/>
</dbReference>
<feature type="compositionally biased region" description="Acidic residues" evidence="9">
    <location>
        <begin position="1"/>
        <end position="27"/>
    </location>
</feature>
<evidence type="ECO:0000256" key="3">
    <source>
        <dbReference type="ARBA" id="ARBA00005739"/>
    </source>
</evidence>
<dbReference type="Pfam" id="PF11919">
    <property type="entry name" value="PSME4_C"/>
    <property type="match status" value="1"/>
</dbReference>
<evidence type="ECO:0000256" key="1">
    <source>
        <dbReference type="ARBA" id="ARBA00004324"/>
    </source>
</evidence>
<evidence type="ECO:0000259" key="11">
    <source>
        <dbReference type="Pfam" id="PF16507"/>
    </source>
</evidence>